<sequence>MAVTAEQIHTQIKSAIDAIPKPSAKESDIMVTVHMAKDFNRLLGLAKEAMPDVDERRWPDALRDAAPPADPGRSNVTFMELRTLYGQLLGILSEGVDVLGFGIM</sequence>
<accession>A0ABV0DVK8</accession>
<dbReference type="EMBL" id="JAYLVJ010000015">
    <property type="protein sequence ID" value="MEO1755044.1"/>
    <property type="molecule type" value="Genomic_DNA"/>
</dbReference>
<organism evidence="1 2">
    <name type="scientific">Paraburkholderia caribensis</name>
    <dbReference type="NCBI Taxonomy" id="75105"/>
    <lineage>
        <taxon>Bacteria</taxon>
        <taxon>Pseudomonadati</taxon>
        <taxon>Pseudomonadota</taxon>
        <taxon>Betaproteobacteria</taxon>
        <taxon>Burkholderiales</taxon>
        <taxon>Burkholderiaceae</taxon>
        <taxon>Paraburkholderia</taxon>
    </lineage>
</organism>
<gene>
    <name evidence="1" type="ORF">VOI32_14000</name>
</gene>
<dbReference type="Proteomes" id="UP001462961">
    <property type="component" value="Unassembled WGS sequence"/>
</dbReference>
<evidence type="ECO:0000313" key="2">
    <source>
        <dbReference type="Proteomes" id="UP001462961"/>
    </source>
</evidence>
<proteinExistence type="predicted"/>
<name>A0ABV0DVK8_9BURK</name>
<evidence type="ECO:0000313" key="1">
    <source>
        <dbReference type="EMBL" id="MEO1755044.1"/>
    </source>
</evidence>
<keyword evidence="2" id="KW-1185">Reference proteome</keyword>
<protein>
    <submittedName>
        <fullName evidence="1">Uncharacterized protein</fullName>
    </submittedName>
</protein>
<dbReference type="RefSeq" id="WP_107203720.1">
    <property type="nucleotide sequence ID" value="NZ_CP015958.1"/>
</dbReference>
<comment type="caution">
    <text evidence="1">The sequence shown here is derived from an EMBL/GenBank/DDBJ whole genome shotgun (WGS) entry which is preliminary data.</text>
</comment>
<reference evidence="1 2" key="1">
    <citation type="submission" date="2024-01" db="EMBL/GenBank/DDBJ databases">
        <title>The diversity of rhizobia nodulating Mimosa spp. in eleven states of Brazil covering several biomes is determined by host plant, location, and edaphic factors.</title>
        <authorList>
            <person name="Rouws L."/>
            <person name="Barauna A."/>
            <person name="Beukes C."/>
            <person name="De Faria S.M."/>
            <person name="Gross E."/>
            <person name="Dos Reis Junior F.B."/>
            <person name="Simon M."/>
            <person name="Maluk M."/>
            <person name="Odee D.W."/>
            <person name="Kenicer G."/>
            <person name="Young J.P.W."/>
            <person name="Reis V.M."/>
            <person name="Zilli J."/>
            <person name="James E.K."/>
        </authorList>
    </citation>
    <scope>NUCLEOTIDE SEQUENCE [LARGE SCALE GENOMIC DNA]</scope>
    <source>
        <strain evidence="1 2">JHI1651</strain>
    </source>
</reference>